<dbReference type="Pfam" id="PF00135">
    <property type="entry name" value="COesterase"/>
    <property type="match status" value="1"/>
</dbReference>
<feature type="signal peptide" evidence="2">
    <location>
        <begin position="1"/>
        <end position="23"/>
    </location>
</feature>
<dbReference type="InterPro" id="IPR002018">
    <property type="entry name" value="CarbesteraseB"/>
</dbReference>
<dbReference type="InterPro" id="IPR029058">
    <property type="entry name" value="AB_hydrolase_fold"/>
</dbReference>
<dbReference type="PANTHER" id="PTHR11559">
    <property type="entry name" value="CARBOXYLESTERASE"/>
    <property type="match status" value="1"/>
</dbReference>
<keyword evidence="1" id="KW-0812">Transmembrane</keyword>
<dbReference type="EMBL" id="JABEBT010000170">
    <property type="protein sequence ID" value="KAF7627090.1"/>
    <property type="molecule type" value="Genomic_DNA"/>
</dbReference>
<comment type="caution">
    <text evidence="4">The sequence shown here is derived from an EMBL/GenBank/DDBJ whole genome shotgun (WGS) entry which is preliminary data.</text>
</comment>
<name>A0A8S9ZBE6_9BILA</name>
<dbReference type="AlphaFoldDB" id="A0A8S9ZBE6"/>
<feature type="transmembrane region" description="Helical" evidence="1">
    <location>
        <begin position="671"/>
        <end position="695"/>
    </location>
</feature>
<dbReference type="PROSITE" id="PS00941">
    <property type="entry name" value="CARBOXYLESTERASE_B_2"/>
    <property type="match status" value="1"/>
</dbReference>
<protein>
    <submittedName>
        <fullName evidence="4">COesterase domain-containing protein</fullName>
    </submittedName>
</protein>
<feature type="domain" description="Carboxylesterase type B" evidence="3">
    <location>
        <begin position="29"/>
        <end position="630"/>
    </location>
</feature>
<sequence length="732" mass="83914">MKIKFILFFILLFFNLFIFNIYSQNFEKSRSVWVEQGLVKGKIFKIEGKQIQIFRGIPYAEPPIGELRFKKPIKKEKWEKEFSAIDYGPPCLQFMDFHKNDRYSGKNMKLESEDCLTLNIFSPYDSENEGNLNPILVWIYGGSFLAGSADTGIDMEILAKNIVFRNITFISVNYRLGPLGFMSLSHGAAEGGKIIEGNFGLWDINLALEWVQRNIKQFNGDPNRVILMGESAGSAAVSALAVSPLTKELLHGVITMSGSATAGWAIHRLKGVIPQWDMINIADYIRCNKLIADQDLDDVLALLPQSERSRVQAADFHAFRSSQRACNLQEHIPDCLNHGGPMTSPELLSCFRNELNFSENPLFWRALAAELGVSKMIVDGELIVDSGIDLIKQAARVPMMTGVARKEWGHKKPSFYHYYRYSNLSRSQVEESVRKIIENAFAETLSHRISNSTIDLISNATFLRYIQDLEINYEMPTVVGRLQDLESDVEFVSPCQNEIDAYIMNGIPVFAYSFDYIPKGSIIEDDRRFYSMFGNSPVDHRLEAFHGLDHSFIFTQGYSSNFHIEPFSRRDKTMSRLLTKMIANFVITGDPSTENFTWPSNTNESMHYVSLDLPPKIMRGSIHSPAPSFWNDEVQMLAKYQLTDTLSRANEQAASELTWEERMQLKAYKRAWYALWVFVFALAVIIWLIIVCAVCHWSRIQSDKAYDNIFVNYYIHIFLRRQSGQKLFNFYF</sequence>
<dbReference type="Gene3D" id="3.40.50.1820">
    <property type="entry name" value="alpha/beta hydrolase"/>
    <property type="match status" value="1"/>
</dbReference>
<dbReference type="SUPFAM" id="SSF53474">
    <property type="entry name" value="alpha/beta-Hydrolases"/>
    <property type="match status" value="1"/>
</dbReference>
<accession>A0A8S9ZBE6</accession>
<evidence type="ECO:0000256" key="2">
    <source>
        <dbReference type="SAM" id="SignalP"/>
    </source>
</evidence>
<reference evidence="4" key="1">
    <citation type="journal article" date="2020" name="Ecol. Evol.">
        <title>Genome structure and content of the rice root-knot nematode (Meloidogyne graminicola).</title>
        <authorList>
            <person name="Phan N.T."/>
            <person name="Danchin E.G.J."/>
            <person name="Klopp C."/>
            <person name="Perfus-Barbeoch L."/>
            <person name="Kozlowski D.K."/>
            <person name="Koutsovoulos G.D."/>
            <person name="Lopez-Roques C."/>
            <person name="Bouchez O."/>
            <person name="Zahm M."/>
            <person name="Besnard G."/>
            <person name="Bellafiore S."/>
        </authorList>
    </citation>
    <scope>NUCLEOTIDE SEQUENCE</scope>
    <source>
        <strain evidence="4">VN-18</strain>
    </source>
</reference>
<keyword evidence="5" id="KW-1185">Reference proteome</keyword>
<proteinExistence type="predicted"/>
<evidence type="ECO:0000313" key="4">
    <source>
        <dbReference type="EMBL" id="KAF7627090.1"/>
    </source>
</evidence>
<evidence type="ECO:0000256" key="1">
    <source>
        <dbReference type="SAM" id="Phobius"/>
    </source>
</evidence>
<keyword evidence="1" id="KW-0472">Membrane</keyword>
<organism evidence="4 5">
    <name type="scientific">Meloidogyne graminicola</name>
    <dbReference type="NCBI Taxonomy" id="189291"/>
    <lineage>
        <taxon>Eukaryota</taxon>
        <taxon>Metazoa</taxon>
        <taxon>Ecdysozoa</taxon>
        <taxon>Nematoda</taxon>
        <taxon>Chromadorea</taxon>
        <taxon>Rhabditida</taxon>
        <taxon>Tylenchina</taxon>
        <taxon>Tylenchomorpha</taxon>
        <taxon>Tylenchoidea</taxon>
        <taxon>Meloidogynidae</taxon>
        <taxon>Meloidogyninae</taxon>
        <taxon>Meloidogyne</taxon>
    </lineage>
</organism>
<gene>
    <name evidence="4" type="ORF">Mgra_00009631</name>
</gene>
<keyword evidence="2" id="KW-0732">Signal</keyword>
<feature type="chain" id="PRO_5035848581" evidence="2">
    <location>
        <begin position="24"/>
        <end position="732"/>
    </location>
</feature>
<dbReference type="InterPro" id="IPR050309">
    <property type="entry name" value="Type-B_Carboxylest/Lipase"/>
</dbReference>
<dbReference type="InterPro" id="IPR019819">
    <property type="entry name" value="Carboxylesterase_B_CS"/>
</dbReference>
<evidence type="ECO:0000259" key="3">
    <source>
        <dbReference type="Pfam" id="PF00135"/>
    </source>
</evidence>
<evidence type="ECO:0000313" key="5">
    <source>
        <dbReference type="Proteomes" id="UP000605970"/>
    </source>
</evidence>
<keyword evidence="1" id="KW-1133">Transmembrane helix</keyword>
<dbReference type="OrthoDB" id="19653at2759"/>
<dbReference type="Proteomes" id="UP000605970">
    <property type="component" value="Unassembled WGS sequence"/>
</dbReference>